<dbReference type="GO" id="GO:0004222">
    <property type="term" value="F:metalloendopeptidase activity"/>
    <property type="evidence" value="ECO:0007669"/>
    <property type="project" value="TreeGrafter"/>
</dbReference>
<dbReference type="InterPro" id="IPR050570">
    <property type="entry name" value="Cell_wall_metabolism_enzyme"/>
</dbReference>
<dbReference type="InterPro" id="IPR016047">
    <property type="entry name" value="M23ase_b-sheet_dom"/>
</dbReference>
<dbReference type="Gene3D" id="6.10.250.3150">
    <property type="match status" value="1"/>
</dbReference>
<dbReference type="InterPro" id="IPR057309">
    <property type="entry name" value="PcsB_CC"/>
</dbReference>
<dbReference type="EMBL" id="SOPW01000002">
    <property type="protein sequence ID" value="TFB24361.1"/>
    <property type="molecule type" value="Genomic_DNA"/>
</dbReference>
<feature type="domain" description="BZIP" evidence="3">
    <location>
        <begin position="223"/>
        <end position="237"/>
    </location>
</feature>
<evidence type="ECO:0000256" key="1">
    <source>
        <dbReference type="ARBA" id="ARBA00022729"/>
    </source>
</evidence>
<evidence type="ECO:0000259" key="3">
    <source>
        <dbReference type="PROSITE" id="PS00036"/>
    </source>
</evidence>
<comment type="caution">
    <text evidence="4">The sequence shown here is derived from an EMBL/GenBank/DDBJ whole genome shotgun (WGS) entry which is preliminary data.</text>
</comment>
<dbReference type="CDD" id="cd12797">
    <property type="entry name" value="M23_peptidase"/>
    <property type="match status" value="1"/>
</dbReference>
<dbReference type="Pfam" id="PF24568">
    <property type="entry name" value="CC_PcsB"/>
    <property type="match status" value="1"/>
</dbReference>
<protein>
    <recommendedName>
        <fullName evidence="3">BZIP domain-containing protein</fullName>
    </recommendedName>
</protein>
<evidence type="ECO:0000313" key="5">
    <source>
        <dbReference type="Proteomes" id="UP000297975"/>
    </source>
</evidence>
<dbReference type="Gene3D" id="2.70.70.10">
    <property type="entry name" value="Glucose Permease (Domain IIA)"/>
    <property type="match status" value="1"/>
</dbReference>
<dbReference type="PANTHER" id="PTHR21666:SF270">
    <property type="entry name" value="MUREIN HYDROLASE ACTIVATOR ENVC"/>
    <property type="match status" value="1"/>
</dbReference>
<gene>
    <name evidence="4" type="ORF">E3U55_02345</name>
</gene>
<accession>A0A4Y8IRD1</accession>
<dbReference type="Proteomes" id="UP000297975">
    <property type="component" value="Unassembled WGS sequence"/>
</dbReference>
<feature type="coiled-coil region" evidence="2">
    <location>
        <begin position="186"/>
        <end position="286"/>
    </location>
</feature>
<dbReference type="Pfam" id="PF01551">
    <property type="entry name" value="Peptidase_M23"/>
    <property type="match status" value="1"/>
</dbReference>
<organism evidence="4 5">
    <name type="scientific">Filobacillus milosensis</name>
    <dbReference type="NCBI Taxonomy" id="94137"/>
    <lineage>
        <taxon>Bacteria</taxon>
        <taxon>Bacillati</taxon>
        <taxon>Bacillota</taxon>
        <taxon>Bacilli</taxon>
        <taxon>Bacillales</taxon>
        <taxon>Bacillaceae</taxon>
        <taxon>Filobacillus</taxon>
    </lineage>
</organism>
<reference evidence="4 5" key="1">
    <citation type="submission" date="2019-03" db="EMBL/GenBank/DDBJ databases">
        <authorList>
            <person name="He R.-H."/>
        </authorList>
    </citation>
    <scope>NUCLEOTIDE SEQUENCE [LARGE SCALE GENOMIC DNA]</scope>
    <source>
        <strain evidence="5">SH 714</strain>
    </source>
</reference>
<name>A0A4Y8IRD1_9BACI</name>
<dbReference type="RefSeq" id="WP_134338719.1">
    <property type="nucleotide sequence ID" value="NZ_SOPW01000002.1"/>
</dbReference>
<evidence type="ECO:0000313" key="4">
    <source>
        <dbReference type="EMBL" id="TFB24361.1"/>
    </source>
</evidence>
<dbReference type="AlphaFoldDB" id="A0A4Y8IRD1"/>
<sequence length="447" mass="50143">MIKKALSILAVMVIVFGVFTSLNEDQSAQAAQSLDEIEQELKEIEQEKQQINGELSNLKEQMAQVQSEKNTVENKLANLNYQIRTKEAEIDLKENEIAQTETEIRGLEKEIASLKEEIAKLEANIVKLKKEIKETEQRIAKREEILIERLRTLQRNGGSIKYLEVIMGAKDFGEFISRTSAVNKIMDQDQNILENHFADKEKLEKDKKAVEESKQVVVKKKEKVQANKAQAEQKRNKLVAKRNELNQLVASLGDKKKEQQIVLASLEKKENEIHQIQLSAKEEMKLIKQRERYLEQAKKVASGNGFITPSTGYISSHFNPNRVHPIYKYPRPHNGLDIANSRGTAIKAAASGVVYKTYTWCQRGNMSCGGGFGNAVFITHNINGKQYDTVYAHLSGVNVSEGQTVTAGQLIGRMGSTGASTGDHLHFEIHPGGYKNPTNPLNYVSAP</sequence>
<dbReference type="SUPFAM" id="SSF57997">
    <property type="entry name" value="Tropomyosin"/>
    <property type="match status" value="1"/>
</dbReference>
<dbReference type="OrthoDB" id="9805070at2"/>
<feature type="coiled-coil region" evidence="2">
    <location>
        <begin position="23"/>
        <end position="145"/>
    </location>
</feature>
<dbReference type="InterPro" id="IPR011055">
    <property type="entry name" value="Dup_hybrid_motif"/>
</dbReference>
<dbReference type="SUPFAM" id="SSF51261">
    <property type="entry name" value="Duplicated hybrid motif"/>
    <property type="match status" value="1"/>
</dbReference>
<dbReference type="PANTHER" id="PTHR21666">
    <property type="entry name" value="PEPTIDASE-RELATED"/>
    <property type="match status" value="1"/>
</dbReference>
<evidence type="ECO:0000256" key="2">
    <source>
        <dbReference type="SAM" id="Coils"/>
    </source>
</evidence>
<dbReference type="PROSITE" id="PS00036">
    <property type="entry name" value="BZIP_BASIC"/>
    <property type="match status" value="1"/>
</dbReference>
<dbReference type="GO" id="GO:0003700">
    <property type="term" value="F:DNA-binding transcription factor activity"/>
    <property type="evidence" value="ECO:0007669"/>
    <property type="project" value="InterPro"/>
</dbReference>
<keyword evidence="1" id="KW-0732">Signal</keyword>
<dbReference type="InterPro" id="IPR004827">
    <property type="entry name" value="bZIP"/>
</dbReference>
<keyword evidence="5" id="KW-1185">Reference proteome</keyword>
<proteinExistence type="predicted"/>
<keyword evidence="2" id="KW-0175">Coiled coil</keyword>